<evidence type="ECO:0000313" key="5">
    <source>
        <dbReference type="Proteomes" id="UP000184440"/>
    </source>
</evidence>
<dbReference type="Gene3D" id="3.30.60.230">
    <property type="entry name" value="Lsr2, dimerization domain"/>
    <property type="match status" value="1"/>
</dbReference>
<dbReference type="Pfam" id="PF11774">
    <property type="entry name" value="Lsr2"/>
    <property type="match status" value="1"/>
</dbReference>
<protein>
    <submittedName>
        <fullName evidence="4">Lsr2 protein</fullName>
    </submittedName>
</protein>
<evidence type="ECO:0000313" key="4">
    <source>
        <dbReference type="EMBL" id="SHN00625.1"/>
    </source>
</evidence>
<dbReference type="STRING" id="134849.SAMN05443668_102513"/>
<keyword evidence="5" id="KW-1185">Reference proteome</keyword>
<dbReference type="Pfam" id="PF23359">
    <property type="entry name" value="Lsr2_DNA-bd"/>
    <property type="match status" value="1"/>
</dbReference>
<evidence type="ECO:0000259" key="2">
    <source>
        <dbReference type="Pfam" id="PF11774"/>
    </source>
</evidence>
<dbReference type="AlphaFoldDB" id="A0A1M7NAI1"/>
<reference evidence="4 5" key="1">
    <citation type="submission" date="2016-11" db="EMBL/GenBank/DDBJ databases">
        <authorList>
            <person name="Jaros S."/>
            <person name="Januszkiewicz K."/>
            <person name="Wedrychowicz H."/>
        </authorList>
    </citation>
    <scope>NUCLEOTIDE SEQUENCE [LARGE SCALE GENOMIC DNA]</scope>
    <source>
        <strain evidence="4 5">DSM 46144</strain>
    </source>
</reference>
<name>A0A1M7NAI1_9ACTN</name>
<accession>A0A1M7NAI1</accession>
<evidence type="ECO:0000259" key="3">
    <source>
        <dbReference type="Pfam" id="PF23359"/>
    </source>
</evidence>
<dbReference type="GO" id="GO:0016746">
    <property type="term" value="F:acyltransferase activity"/>
    <property type="evidence" value="ECO:0007669"/>
    <property type="project" value="InterPro"/>
</dbReference>
<dbReference type="InterPro" id="IPR024412">
    <property type="entry name" value="Lsr2_dim_dom"/>
</dbReference>
<dbReference type="Proteomes" id="UP000184440">
    <property type="component" value="Unassembled WGS sequence"/>
</dbReference>
<organism evidence="4 5">
    <name type="scientific">Cryptosporangium aurantiacum</name>
    <dbReference type="NCBI Taxonomy" id="134849"/>
    <lineage>
        <taxon>Bacteria</taxon>
        <taxon>Bacillati</taxon>
        <taxon>Actinomycetota</taxon>
        <taxon>Actinomycetes</taxon>
        <taxon>Cryptosporangiales</taxon>
        <taxon>Cryptosporangiaceae</taxon>
        <taxon>Cryptosporangium</taxon>
    </lineage>
</organism>
<feature type="domain" description="Lsr2 dimerization" evidence="2">
    <location>
        <begin position="1"/>
        <end position="58"/>
    </location>
</feature>
<feature type="domain" description="Lsr2 DNA-binding" evidence="3">
    <location>
        <begin position="80"/>
        <end position="115"/>
    </location>
</feature>
<sequence length="116" mass="12452">MAQKVQVLLVDDIDGGEAEETVSFSLDGVTYEIDLSSKNAATLRDAVAPYVGAARKTGRSAAVKQAAAARTRSSGSTATADREQNQAIREWAKKRGFKVSDRGRIPNDIVQKFHAS</sequence>
<evidence type="ECO:0000256" key="1">
    <source>
        <dbReference type="ARBA" id="ARBA00023125"/>
    </source>
</evidence>
<dbReference type="InterPro" id="IPR042261">
    <property type="entry name" value="Lsr2-like_dimerization"/>
</dbReference>
<dbReference type="EMBL" id="FRCS01000002">
    <property type="protein sequence ID" value="SHN00625.1"/>
    <property type="molecule type" value="Genomic_DNA"/>
</dbReference>
<gene>
    <name evidence="4" type="ORF">SAMN05443668_102513</name>
</gene>
<dbReference type="OrthoDB" id="4113332at2"/>
<proteinExistence type="predicted"/>
<dbReference type="Gene3D" id="4.10.320.10">
    <property type="entry name" value="E3-binding domain"/>
    <property type="match status" value="1"/>
</dbReference>
<dbReference type="InterPro" id="IPR055370">
    <property type="entry name" value="Lsr2_DNA-bd"/>
</dbReference>
<dbReference type="GO" id="GO:0003677">
    <property type="term" value="F:DNA binding"/>
    <property type="evidence" value="ECO:0007669"/>
    <property type="project" value="UniProtKB-KW"/>
</dbReference>
<dbReference type="RefSeq" id="WP_073255205.1">
    <property type="nucleotide sequence ID" value="NZ_FRCS01000002.1"/>
</dbReference>
<dbReference type="InterPro" id="IPR036625">
    <property type="entry name" value="E3-bd_dom_sf"/>
</dbReference>
<keyword evidence="1" id="KW-0238">DNA-binding</keyword>